<keyword evidence="2" id="KW-0479">Metal-binding</keyword>
<sequence length="287" mass="32563">PPSRPHPHTQTHTHEPTFRCDVCDELFQAKLDLRRHKKYACGSVGAALYEGLAEELKPEGLGGGGSDGQTHECKDCERMFPTKYSLEQHMTVHTEEREYKCDQCPKAFNWKSNLIRHQMSHDSGKRFECENCVKVFTDPSNLQRHIRSQHVGARAHACPDCGKTFATSSGLKQHKHIHSTVKPFICEWSPSFEGQALPHSRDPSVQKVRRRGGRLCQGKPRPGRCRIYRRFAPVRPLVLRFVSPQGLRGSPSPPLQRQEEGRASWVPQKEPGWPPPSPPFPRVHAPP</sequence>
<keyword evidence="4 9" id="KW-0863">Zinc-finger</keyword>
<evidence type="ECO:0000313" key="13">
    <source>
        <dbReference type="Proteomes" id="UP000694540"/>
    </source>
</evidence>
<feature type="domain" description="C2H2-type" evidence="11">
    <location>
        <begin position="71"/>
        <end position="98"/>
    </location>
</feature>
<dbReference type="InterPro" id="IPR013087">
    <property type="entry name" value="Znf_C2H2_type"/>
</dbReference>
<feature type="compositionally biased region" description="Pro residues" evidence="10">
    <location>
        <begin position="272"/>
        <end position="287"/>
    </location>
</feature>
<keyword evidence="3" id="KW-0677">Repeat</keyword>
<dbReference type="GO" id="GO:0005634">
    <property type="term" value="C:nucleus"/>
    <property type="evidence" value="ECO:0007669"/>
    <property type="project" value="UniProtKB-SubCell"/>
</dbReference>
<feature type="region of interest" description="Disordered" evidence="10">
    <location>
        <begin position="244"/>
        <end position="287"/>
    </location>
</feature>
<keyword evidence="7" id="KW-0804">Transcription</keyword>
<feature type="domain" description="C2H2-type" evidence="11">
    <location>
        <begin position="99"/>
        <end position="126"/>
    </location>
</feature>
<dbReference type="Pfam" id="PF00096">
    <property type="entry name" value="zf-C2H2"/>
    <property type="match status" value="4"/>
</dbReference>
<dbReference type="PANTHER" id="PTHR47772:SF13">
    <property type="entry name" value="GASTRULA ZINC FINGER PROTEIN XLCGF49.1-LIKE-RELATED"/>
    <property type="match status" value="1"/>
</dbReference>
<dbReference type="InterPro" id="IPR050636">
    <property type="entry name" value="C2H2-ZF_domain-containing"/>
</dbReference>
<protein>
    <recommendedName>
        <fullName evidence="11">C2H2-type domain-containing protein</fullName>
    </recommendedName>
</protein>
<comment type="subcellular location">
    <subcellularLocation>
        <location evidence="1">Nucleus</location>
    </subcellularLocation>
</comment>
<evidence type="ECO:0000313" key="12">
    <source>
        <dbReference type="Ensembl" id="ENSCWAP00000017593.1"/>
    </source>
</evidence>
<dbReference type="GeneTree" id="ENSGT00940000160951"/>
<evidence type="ECO:0000256" key="1">
    <source>
        <dbReference type="ARBA" id="ARBA00004123"/>
    </source>
</evidence>
<reference evidence="12" key="2">
    <citation type="submission" date="2025-09" db="UniProtKB">
        <authorList>
            <consortium name="Ensembl"/>
        </authorList>
    </citation>
    <scope>IDENTIFICATION</scope>
</reference>
<feature type="domain" description="C2H2-type" evidence="11">
    <location>
        <begin position="156"/>
        <end position="183"/>
    </location>
</feature>
<dbReference type="SMART" id="SM00355">
    <property type="entry name" value="ZnF_C2H2"/>
    <property type="match status" value="5"/>
</dbReference>
<dbReference type="PROSITE" id="PS00028">
    <property type="entry name" value="ZINC_FINGER_C2H2_1"/>
    <property type="match status" value="4"/>
</dbReference>
<evidence type="ECO:0000256" key="7">
    <source>
        <dbReference type="ARBA" id="ARBA00023163"/>
    </source>
</evidence>
<dbReference type="PROSITE" id="PS50157">
    <property type="entry name" value="ZINC_FINGER_C2H2_2"/>
    <property type="match status" value="4"/>
</dbReference>
<keyword evidence="5" id="KW-0862">Zinc</keyword>
<evidence type="ECO:0000259" key="11">
    <source>
        <dbReference type="PROSITE" id="PS50157"/>
    </source>
</evidence>
<dbReference type="Gene3D" id="3.30.160.60">
    <property type="entry name" value="Classic Zinc Finger"/>
    <property type="match status" value="5"/>
</dbReference>
<dbReference type="FunFam" id="3.30.160.60:FF:000150">
    <property type="entry name" value="Mds1 and evi1 complex locus protein"/>
    <property type="match status" value="1"/>
</dbReference>
<evidence type="ECO:0000256" key="2">
    <source>
        <dbReference type="ARBA" id="ARBA00022723"/>
    </source>
</evidence>
<evidence type="ECO:0000256" key="8">
    <source>
        <dbReference type="ARBA" id="ARBA00023242"/>
    </source>
</evidence>
<evidence type="ECO:0000256" key="10">
    <source>
        <dbReference type="SAM" id="MobiDB-lite"/>
    </source>
</evidence>
<dbReference type="SUPFAM" id="SSF57667">
    <property type="entry name" value="beta-beta-alpha zinc fingers"/>
    <property type="match status" value="4"/>
</dbReference>
<dbReference type="Pfam" id="PF13912">
    <property type="entry name" value="zf-C2H2_6"/>
    <property type="match status" value="1"/>
</dbReference>
<proteinExistence type="predicted"/>
<keyword evidence="6" id="KW-0805">Transcription regulation</keyword>
<organism evidence="12 13">
    <name type="scientific">Catagonus wagneri</name>
    <name type="common">Chacoan peccary</name>
    <dbReference type="NCBI Taxonomy" id="51154"/>
    <lineage>
        <taxon>Eukaryota</taxon>
        <taxon>Metazoa</taxon>
        <taxon>Chordata</taxon>
        <taxon>Craniata</taxon>
        <taxon>Vertebrata</taxon>
        <taxon>Euteleostomi</taxon>
        <taxon>Mammalia</taxon>
        <taxon>Eutheria</taxon>
        <taxon>Laurasiatheria</taxon>
        <taxon>Artiodactyla</taxon>
        <taxon>Suina</taxon>
        <taxon>Tayassuidae</taxon>
        <taxon>Catagonus</taxon>
    </lineage>
</organism>
<dbReference type="AlphaFoldDB" id="A0A8C3YIL0"/>
<dbReference type="InterPro" id="IPR036236">
    <property type="entry name" value="Znf_C2H2_sf"/>
</dbReference>
<evidence type="ECO:0000256" key="4">
    <source>
        <dbReference type="ARBA" id="ARBA00022771"/>
    </source>
</evidence>
<evidence type="ECO:0000256" key="9">
    <source>
        <dbReference type="PROSITE-ProRule" id="PRU00042"/>
    </source>
</evidence>
<accession>A0A8C3YIL0</accession>
<dbReference type="GO" id="GO:0008270">
    <property type="term" value="F:zinc ion binding"/>
    <property type="evidence" value="ECO:0007669"/>
    <property type="project" value="UniProtKB-KW"/>
</dbReference>
<evidence type="ECO:0000256" key="3">
    <source>
        <dbReference type="ARBA" id="ARBA00022737"/>
    </source>
</evidence>
<feature type="domain" description="C2H2-type" evidence="11">
    <location>
        <begin position="127"/>
        <end position="155"/>
    </location>
</feature>
<dbReference type="FunFam" id="3.30.160.60:FF:000192">
    <property type="entry name" value="Mds1 and evi1 complex locus protein"/>
    <property type="match status" value="1"/>
</dbReference>
<keyword evidence="13" id="KW-1185">Reference proteome</keyword>
<reference evidence="12" key="1">
    <citation type="submission" date="2025-08" db="UniProtKB">
        <authorList>
            <consortium name="Ensembl"/>
        </authorList>
    </citation>
    <scope>IDENTIFICATION</scope>
</reference>
<name>A0A8C3YIL0_9CETA</name>
<evidence type="ECO:0000256" key="6">
    <source>
        <dbReference type="ARBA" id="ARBA00023015"/>
    </source>
</evidence>
<dbReference type="Proteomes" id="UP000694540">
    <property type="component" value="Unplaced"/>
</dbReference>
<evidence type="ECO:0000256" key="5">
    <source>
        <dbReference type="ARBA" id="ARBA00022833"/>
    </source>
</evidence>
<dbReference type="PANTHER" id="PTHR47772">
    <property type="entry name" value="ZINC FINGER PROTEIN 200"/>
    <property type="match status" value="1"/>
</dbReference>
<keyword evidence="8" id="KW-0539">Nucleus</keyword>
<dbReference type="Ensembl" id="ENSCWAT00000019072.1">
    <property type="protein sequence ID" value="ENSCWAP00000017593.1"/>
    <property type="gene ID" value="ENSCWAG00000013532.1"/>
</dbReference>